<sequence length="225" mass="24719">MVEFFLALALFLLSHSIPARPEIRGRLTGAFGERTYVILYSLLSLGLLAWLISAATRSPYVPVWNLAIGQYYVPVILMLPTFMLFAGGAVSPNPFSISFSRRPYDPARPGIVAVTRHPILGGFALWAFAHVVPNGDLVSLIMFGGFGLFALAAMPLTDRRKRRQLGADWERLAAGTSILPFAGDAPWRWPRGTLAATLIGGAGLYLLLLWLHPWLFGPDPRIVFS</sequence>
<feature type="transmembrane region" description="Helical" evidence="5">
    <location>
        <begin position="137"/>
        <end position="156"/>
    </location>
</feature>
<name>A0A2U2J080_9SPHN</name>
<evidence type="ECO:0000256" key="2">
    <source>
        <dbReference type="ARBA" id="ARBA00022692"/>
    </source>
</evidence>
<dbReference type="RefSeq" id="WP_109269884.1">
    <property type="nucleotide sequence ID" value="NZ_QFFF01000001.1"/>
</dbReference>
<feature type="domain" description="NnrU" evidence="6">
    <location>
        <begin position="4"/>
        <end position="220"/>
    </location>
</feature>
<dbReference type="OrthoDB" id="7828645at2"/>
<evidence type="ECO:0000256" key="4">
    <source>
        <dbReference type="ARBA" id="ARBA00023136"/>
    </source>
</evidence>
<proteinExistence type="predicted"/>
<dbReference type="Pfam" id="PF07298">
    <property type="entry name" value="NnrU"/>
    <property type="match status" value="1"/>
</dbReference>
<dbReference type="GO" id="GO:0016020">
    <property type="term" value="C:membrane"/>
    <property type="evidence" value="ECO:0007669"/>
    <property type="project" value="UniProtKB-SubCell"/>
</dbReference>
<evidence type="ECO:0000313" key="8">
    <source>
        <dbReference type="Proteomes" id="UP000245916"/>
    </source>
</evidence>
<accession>A0A2U2J080</accession>
<reference evidence="7 8" key="1">
    <citation type="submission" date="2018-05" db="EMBL/GenBank/DDBJ databases">
        <title>Genome of Sphingosinicella humi QZX222.</title>
        <authorList>
            <person name="Qiao Z."/>
            <person name="Wang G."/>
        </authorList>
    </citation>
    <scope>NUCLEOTIDE SEQUENCE [LARGE SCALE GENOMIC DNA]</scope>
    <source>
        <strain evidence="7 8">QZX222</strain>
    </source>
</reference>
<feature type="transmembrane region" description="Helical" evidence="5">
    <location>
        <begin position="35"/>
        <end position="56"/>
    </location>
</feature>
<evidence type="ECO:0000256" key="5">
    <source>
        <dbReference type="SAM" id="Phobius"/>
    </source>
</evidence>
<organism evidence="7 8">
    <name type="scientific">Allosphingosinicella humi</name>
    <dbReference type="NCBI Taxonomy" id="2068657"/>
    <lineage>
        <taxon>Bacteria</taxon>
        <taxon>Pseudomonadati</taxon>
        <taxon>Pseudomonadota</taxon>
        <taxon>Alphaproteobacteria</taxon>
        <taxon>Sphingomonadales</taxon>
        <taxon>Sphingomonadaceae</taxon>
        <taxon>Allosphingosinicella</taxon>
    </lineage>
</organism>
<feature type="transmembrane region" description="Helical" evidence="5">
    <location>
        <begin position="68"/>
        <end position="90"/>
    </location>
</feature>
<dbReference type="AlphaFoldDB" id="A0A2U2J080"/>
<evidence type="ECO:0000313" key="7">
    <source>
        <dbReference type="EMBL" id="PWG01745.1"/>
    </source>
</evidence>
<evidence type="ECO:0000259" key="6">
    <source>
        <dbReference type="Pfam" id="PF07298"/>
    </source>
</evidence>
<comment type="subcellular location">
    <subcellularLocation>
        <location evidence="1">Membrane</location>
        <topology evidence="1">Multi-pass membrane protein</topology>
    </subcellularLocation>
</comment>
<evidence type="ECO:0000256" key="1">
    <source>
        <dbReference type="ARBA" id="ARBA00004141"/>
    </source>
</evidence>
<dbReference type="EMBL" id="QFFF01000001">
    <property type="protein sequence ID" value="PWG01745.1"/>
    <property type="molecule type" value="Genomic_DNA"/>
</dbReference>
<keyword evidence="2 5" id="KW-0812">Transmembrane</keyword>
<dbReference type="InterPro" id="IPR009915">
    <property type="entry name" value="NnrU_dom"/>
</dbReference>
<evidence type="ECO:0000256" key="3">
    <source>
        <dbReference type="ARBA" id="ARBA00022989"/>
    </source>
</evidence>
<keyword evidence="4 5" id="KW-0472">Membrane</keyword>
<comment type="caution">
    <text evidence="7">The sequence shown here is derived from an EMBL/GenBank/DDBJ whole genome shotgun (WGS) entry which is preliminary data.</text>
</comment>
<keyword evidence="3 5" id="KW-1133">Transmembrane helix</keyword>
<dbReference type="Gene3D" id="1.20.120.1630">
    <property type="match status" value="1"/>
</dbReference>
<keyword evidence="8" id="KW-1185">Reference proteome</keyword>
<protein>
    <submittedName>
        <fullName evidence="7">NnrT protein</fullName>
    </submittedName>
</protein>
<dbReference type="Proteomes" id="UP000245916">
    <property type="component" value="Unassembled WGS sequence"/>
</dbReference>
<gene>
    <name evidence="7" type="ORF">DF286_01815</name>
</gene>
<feature type="transmembrane region" description="Helical" evidence="5">
    <location>
        <begin position="194"/>
        <end position="215"/>
    </location>
</feature>